<accession>A0A543CVQ6</accession>
<keyword evidence="3" id="KW-1185">Reference proteome</keyword>
<keyword evidence="1" id="KW-0812">Transmembrane</keyword>
<sequence length="40" mass="4453">MSDSPYEPYDRFQGMGTQARNLILLFGLAVVVLLIALARL</sequence>
<keyword evidence="1" id="KW-1133">Transmembrane helix</keyword>
<dbReference type="AlphaFoldDB" id="A0A543CVQ6"/>
<comment type="caution">
    <text evidence="2">The sequence shown here is derived from an EMBL/GenBank/DDBJ whole genome shotgun (WGS) entry which is preliminary data.</text>
</comment>
<keyword evidence="1" id="KW-0472">Membrane</keyword>
<protein>
    <submittedName>
        <fullName evidence="2">Uncharacterized protein</fullName>
    </submittedName>
</protein>
<organism evidence="2 3">
    <name type="scientific">Actinoallomurus bryophytorum</name>
    <dbReference type="NCBI Taxonomy" id="1490222"/>
    <lineage>
        <taxon>Bacteria</taxon>
        <taxon>Bacillati</taxon>
        <taxon>Actinomycetota</taxon>
        <taxon>Actinomycetes</taxon>
        <taxon>Streptosporangiales</taxon>
        <taxon>Thermomonosporaceae</taxon>
        <taxon>Actinoallomurus</taxon>
    </lineage>
</organism>
<gene>
    <name evidence="2" type="ORF">FB559_6933</name>
</gene>
<dbReference type="Proteomes" id="UP000316096">
    <property type="component" value="Unassembled WGS sequence"/>
</dbReference>
<name>A0A543CVQ6_9ACTN</name>
<evidence type="ECO:0000313" key="2">
    <source>
        <dbReference type="EMBL" id="TQM01185.1"/>
    </source>
</evidence>
<dbReference type="RefSeq" id="WP_281286310.1">
    <property type="nucleotide sequence ID" value="NZ_VFOZ01000001.1"/>
</dbReference>
<dbReference type="EMBL" id="VFOZ01000001">
    <property type="protein sequence ID" value="TQM01185.1"/>
    <property type="molecule type" value="Genomic_DNA"/>
</dbReference>
<proteinExistence type="predicted"/>
<evidence type="ECO:0000313" key="3">
    <source>
        <dbReference type="Proteomes" id="UP000316096"/>
    </source>
</evidence>
<evidence type="ECO:0000256" key="1">
    <source>
        <dbReference type="SAM" id="Phobius"/>
    </source>
</evidence>
<reference evidence="2 3" key="1">
    <citation type="submission" date="2019-06" db="EMBL/GenBank/DDBJ databases">
        <title>Sequencing the genomes of 1000 actinobacteria strains.</title>
        <authorList>
            <person name="Klenk H.-P."/>
        </authorList>
    </citation>
    <scope>NUCLEOTIDE SEQUENCE [LARGE SCALE GENOMIC DNA]</scope>
    <source>
        <strain evidence="2 3">DSM 102200</strain>
    </source>
</reference>
<feature type="transmembrane region" description="Helical" evidence="1">
    <location>
        <begin position="20"/>
        <end position="38"/>
    </location>
</feature>